<protein>
    <submittedName>
        <fullName evidence="1">Uncharacterized protein</fullName>
    </submittedName>
</protein>
<dbReference type="EMBL" id="FZOC01000002">
    <property type="protein sequence ID" value="SNR80065.1"/>
    <property type="molecule type" value="Genomic_DNA"/>
</dbReference>
<name>A0A238Z970_9BACT</name>
<evidence type="ECO:0000313" key="2">
    <source>
        <dbReference type="Proteomes" id="UP000198324"/>
    </source>
</evidence>
<accession>A0A238Z970</accession>
<keyword evidence="2" id="KW-1185">Reference proteome</keyword>
<proteinExistence type="predicted"/>
<dbReference type="OrthoDB" id="5459697at2"/>
<reference evidence="1 2" key="1">
    <citation type="submission" date="2017-06" db="EMBL/GenBank/DDBJ databases">
        <authorList>
            <person name="Kim H.J."/>
            <person name="Triplett B.A."/>
        </authorList>
    </citation>
    <scope>NUCLEOTIDE SEQUENCE [LARGE SCALE GENOMIC DNA]</scope>
    <source>
        <strain evidence="1 2">DSM 13116</strain>
    </source>
</reference>
<dbReference type="AlphaFoldDB" id="A0A238Z970"/>
<dbReference type="Proteomes" id="UP000198324">
    <property type="component" value="Unassembled WGS sequence"/>
</dbReference>
<dbReference type="RefSeq" id="WP_089273024.1">
    <property type="nucleotide sequence ID" value="NZ_FZOC01000002.1"/>
</dbReference>
<sequence>MGGERRVLHWLVRTWRALCTARRAMREQNPGGLLRLAVEVRTLAEAACRVCPPERKLQARIRAVLEEMDRLTAIAATPEFRRLDPGQRQQLRKGLVRSREQLLRVMGQVPVPTRTLQ</sequence>
<evidence type="ECO:0000313" key="1">
    <source>
        <dbReference type="EMBL" id="SNR80065.1"/>
    </source>
</evidence>
<gene>
    <name evidence="1" type="ORF">SAMN04488503_1361</name>
</gene>
<organism evidence="1 2">
    <name type="scientific">Humidesulfovibrio mexicanus</name>
    <dbReference type="NCBI Taxonomy" id="147047"/>
    <lineage>
        <taxon>Bacteria</taxon>
        <taxon>Pseudomonadati</taxon>
        <taxon>Thermodesulfobacteriota</taxon>
        <taxon>Desulfovibrionia</taxon>
        <taxon>Desulfovibrionales</taxon>
        <taxon>Desulfovibrionaceae</taxon>
        <taxon>Humidesulfovibrio</taxon>
    </lineage>
</organism>